<gene>
    <name evidence="2" type="ORF">KZC50_15475</name>
</gene>
<dbReference type="EMBL" id="JAHWXH010000005">
    <property type="protein sequence ID" value="MDS0246998.1"/>
    <property type="molecule type" value="Genomic_DNA"/>
</dbReference>
<evidence type="ECO:0000256" key="1">
    <source>
        <dbReference type="SAM" id="Phobius"/>
    </source>
</evidence>
<feature type="transmembrane region" description="Helical" evidence="1">
    <location>
        <begin position="32"/>
        <end position="59"/>
    </location>
</feature>
<protein>
    <recommendedName>
        <fullName evidence="4">Conjugal transfer protein TrbC</fullName>
    </recommendedName>
</protein>
<dbReference type="Proteomes" id="UP001183582">
    <property type="component" value="Unassembled WGS sequence"/>
</dbReference>
<accession>A0AAJ2HPK3</accession>
<dbReference type="AlphaFoldDB" id="A0AAJ2HPK3"/>
<name>A0AAJ2HPK3_9MICO</name>
<evidence type="ECO:0000313" key="3">
    <source>
        <dbReference type="Proteomes" id="UP001183582"/>
    </source>
</evidence>
<dbReference type="GeneID" id="301459661"/>
<proteinExistence type="predicted"/>
<comment type="caution">
    <text evidence="2">The sequence shown here is derived from an EMBL/GenBank/DDBJ whole genome shotgun (WGS) entry which is preliminary data.</text>
</comment>
<dbReference type="RefSeq" id="WP_310892274.1">
    <property type="nucleotide sequence ID" value="NZ_BAAAGR010000008.1"/>
</dbReference>
<keyword evidence="1" id="KW-0812">Transmembrane</keyword>
<sequence>MNPIVSALWSIVPALPNPSPEQPPGTEGVVTILNWISWIVMVGGIAGFLISAGYLAFAAWTGREINGFKGLVLAIIACILAAGVGGIMQIFI</sequence>
<reference evidence="2 3" key="1">
    <citation type="submission" date="2021-06" db="EMBL/GenBank/DDBJ databases">
        <title>Genome-based taxonomic framework of Microbacterium strains isolated from marine environment, the description of four new species and reclassification of four preexisting species.</title>
        <authorList>
            <person name="Lee S.D."/>
            <person name="Kim S.-M."/>
            <person name="Byeon Y.-S."/>
            <person name="Yang H.L."/>
            <person name="Kim I.S."/>
        </authorList>
    </citation>
    <scope>NUCLEOTIDE SEQUENCE [LARGE SCALE GENOMIC DNA]</scope>
    <source>
        <strain evidence="2 3">KACC 20514</strain>
    </source>
</reference>
<organism evidence="2 3">
    <name type="scientific">Microbacterium aurantiacum</name>
    <dbReference type="NCBI Taxonomy" id="162393"/>
    <lineage>
        <taxon>Bacteria</taxon>
        <taxon>Bacillati</taxon>
        <taxon>Actinomycetota</taxon>
        <taxon>Actinomycetes</taxon>
        <taxon>Micrococcales</taxon>
        <taxon>Microbacteriaceae</taxon>
        <taxon>Microbacterium</taxon>
    </lineage>
</organism>
<keyword evidence="1" id="KW-1133">Transmembrane helix</keyword>
<keyword evidence="1" id="KW-0472">Membrane</keyword>
<feature type="transmembrane region" description="Helical" evidence="1">
    <location>
        <begin position="71"/>
        <end position="91"/>
    </location>
</feature>
<evidence type="ECO:0000313" key="2">
    <source>
        <dbReference type="EMBL" id="MDS0246998.1"/>
    </source>
</evidence>
<evidence type="ECO:0008006" key="4">
    <source>
        <dbReference type="Google" id="ProtNLM"/>
    </source>
</evidence>